<evidence type="ECO:0000259" key="20">
    <source>
        <dbReference type="PROSITE" id="PS50821"/>
    </source>
</evidence>
<protein>
    <recommendedName>
        <fullName evidence="3">Dicer-like protein 1</fullName>
    </recommendedName>
</protein>
<keyword evidence="7" id="KW-0547">Nucleotide-binding</keyword>
<dbReference type="GO" id="GO:0046872">
    <property type="term" value="F:metal ion binding"/>
    <property type="evidence" value="ECO:0007669"/>
    <property type="project" value="UniProtKB-KW"/>
</dbReference>
<keyword evidence="13 17" id="KW-0694">RNA-binding</keyword>
<dbReference type="OrthoDB" id="416741at2759"/>
<sequence length="1441" mass="164944">MEDYARSEDEDSIQSDTEPQPVAITSLARDKSLFDSWLRDKREDAHKSARNSDAGDESTLAGLNLKNTEGVLIISSPREYQTELFEKAKEKNIIAVLDTGTGKTLIAVLLLRHVVEQEFDDRRAGLDHRLAFFLVDKVALVHQQYRVLEANLDFPMTSFTGDSGSVIRTREFWNQIRDEKTVVVCTAEILHQSLCHSFIRMEQVNLLVFDEAHHAKKNHPYARIIKYFYAPLEKTGHRRPRILGMTASPVDAKTNIHVAAARLEGLLHCEIATVSDPTVFSKADINKPTEGFIEFRNMDVPFETVLWQRLHQFVGQNRAFSRLFTYSRECTTDLGRWAADRVWKLWLTEEEAHRIEAKTERDFGQMVSLQPVTAQNIERAAIEAIRQAYQLIKAHAFSELQLDRFNLSHKLIKLIEHLNEHFDPKTDKCVVFAEQRLTVALLADIFQQTDMNLRGYKAGMLMGCTRNNGDLGMSVAEQKSTIRRFRNGELNCLFATSAGEEGIDIPDCNVVIRFDLYKTVIQYIQSRGRARRMDSRFYQMIETGNLAHRQLVSEIQDHENKLRDFCNMLPEDRLITGCDYDIDITILATFVSSLPHPTDVVRNTADYIIHNVGGEFECEVLLPDSSPIRSAIGRRASSKQVAKCSAAFEMSISSKKRAEYPMKRKPDMWSVLELPSGLFVTVLKFSNPEALGRASRPLALLTRGKLPQTPTFPLYFGNKQTSGVECLPLPAIMDCRPGDIDGLNQFTLRIFKDVFSKEYASEPEKMPYFFAPLVPSYDPGHLASCGNPRTIIDWDCVLKIQGILDDIEWENQPETIFDDKFVTDPYDGSRKFYTIHRRPDLRPTDPQLPGLPRSRRERRSQEEKAPADIWNSSVSLWGKSRAKMTRLDYLPVVEAEYIPLRRNLLDEFDTTGEAKKRCFLVFQTLKISALPVDIVTMAYNLPAIIYRLESCLIVLEACKLIGLDLQPNLALEAMTKDSDNTEERPEDQINLQRGMGKNYERLEFLGDSFLKMSTTIALFSQIPDSDEFQYHVDRMVLICNKNLFNNALEMKLEESIRTKAFDRSLWYPEGLELLKGRRYRNREVHSLADKSIADVCEALIGAAYMTTRGQKDFDMAIQAVTKFVNHSNHKMATYGDYYAAYKIPEWQSSEPRAVHYDLASLIEKKMGYKFKYPRLLRSAFTHPSYGSIYEGIPNYQRLEFLGDALLDMVCVDYLFNRYPGADPQWLTEHKMAMVSNQFLGCLCVSLNLQKHMVSMTAGLQKEISDYVMVITEARTQAEEEAEASGLGRANYTRSYWVRQRQPPKSLPDIVESYIGAIFVDSRFNYEEVQHFFNIHILPYFKDMHLYDTYANNHPVTLLSNILATDFHCRSWRIMSSETDDEDREIGATKIAAGVIIHGVVREDAYAASSQNAKLKAAQKLLRMLEGMNMDEFKKKFSCTCS</sequence>
<dbReference type="Pfam" id="PF00636">
    <property type="entry name" value="Ribonuclease_3"/>
    <property type="match status" value="2"/>
</dbReference>
<dbReference type="GO" id="GO:0003723">
    <property type="term" value="F:RNA binding"/>
    <property type="evidence" value="ECO:0007669"/>
    <property type="project" value="UniProtKB-UniRule"/>
</dbReference>
<feature type="domain" description="Helicase C-terminal" evidence="22">
    <location>
        <begin position="410"/>
        <end position="574"/>
    </location>
</feature>
<reference evidence="24 25" key="1">
    <citation type="submission" date="2019-12" db="EMBL/GenBank/DDBJ databases">
        <title>Draft genome sequence of the ascomycete Xylaria multiplex DSM 110363.</title>
        <authorList>
            <person name="Buettner E."/>
            <person name="Kellner H."/>
        </authorList>
    </citation>
    <scope>NUCLEOTIDE SEQUENCE [LARGE SCALE GENOMIC DNA]</scope>
    <source>
        <strain evidence="24 25">DSM 110363</strain>
    </source>
</reference>
<dbReference type="InterPro" id="IPR038248">
    <property type="entry name" value="Dicer_dimer_sf"/>
</dbReference>
<feature type="domain" description="RNase III" evidence="19">
    <location>
        <begin position="1159"/>
        <end position="1322"/>
    </location>
</feature>
<keyword evidence="4" id="KW-0930">Antiviral protein</keyword>
<evidence type="ECO:0000256" key="15">
    <source>
        <dbReference type="ARBA" id="ARBA00023211"/>
    </source>
</evidence>
<dbReference type="CDD" id="cd00593">
    <property type="entry name" value="RIBOc"/>
    <property type="match status" value="2"/>
</dbReference>
<dbReference type="InterPro" id="IPR003100">
    <property type="entry name" value="PAZ_dom"/>
</dbReference>
<dbReference type="FunFam" id="1.10.1520.10:FF:000015">
    <property type="entry name" value="Dicer-like protein 1"/>
    <property type="match status" value="1"/>
</dbReference>
<dbReference type="Pfam" id="PF00271">
    <property type="entry name" value="Helicase_C"/>
    <property type="match status" value="1"/>
</dbReference>
<evidence type="ECO:0000256" key="2">
    <source>
        <dbReference type="ARBA" id="ARBA00001946"/>
    </source>
</evidence>
<keyword evidence="6" id="KW-0677">Repeat</keyword>
<dbReference type="InterPro" id="IPR006935">
    <property type="entry name" value="Helicase/UvrB_N"/>
</dbReference>
<evidence type="ECO:0000259" key="19">
    <source>
        <dbReference type="PROSITE" id="PS50142"/>
    </source>
</evidence>
<keyword evidence="10" id="KW-0862">Zinc</keyword>
<dbReference type="InterPro" id="IPR005034">
    <property type="entry name" value="Dicer_dimerisation"/>
</dbReference>
<dbReference type="GO" id="GO:0004386">
    <property type="term" value="F:helicase activity"/>
    <property type="evidence" value="ECO:0007669"/>
    <property type="project" value="UniProtKB-KW"/>
</dbReference>
<dbReference type="PROSITE" id="PS51192">
    <property type="entry name" value="HELICASE_ATP_BIND_1"/>
    <property type="match status" value="1"/>
</dbReference>
<dbReference type="PANTHER" id="PTHR14950">
    <property type="entry name" value="DICER-RELATED"/>
    <property type="match status" value="1"/>
</dbReference>
<dbReference type="SMART" id="SM00490">
    <property type="entry name" value="HELICc"/>
    <property type="match status" value="1"/>
</dbReference>
<keyword evidence="15" id="KW-0464">Manganese</keyword>
<evidence type="ECO:0000256" key="13">
    <source>
        <dbReference type="ARBA" id="ARBA00022884"/>
    </source>
</evidence>
<dbReference type="PROSITE" id="PS51327">
    <property type="entry name" value="DICER_DSRBF"/>
    <property type="match status" value="1"/>
</dbReference>
<feature type="domain" description="Helicase ATP-binding" evidence="21">
    <location>
        <begin position="84"/>
        <end position="267"/>
    </location>
</feature>
<dbReference type="SMART" id="SM00487">
    <property type="entry name" value="DEXDc"/>
    <property type="match status" value="1"/>
</dbReference>
<dbReference type="PROSITE" id="PS50142">
    <property type="entry name" value="RNASE_3_2"/>
    <property type="match status" value="2"/>
</dbReference>
<dbReference type="GO" id="GO:0004525">
    <property type="term" value="F:ribonuclease III activity"/>
    <property type="evidence" value="ECO:0007669"/>
    <property type="project" value="InterPro"/>
</dbReference>
<dbReference type="SMART" id="SM00535">
    <property type="entry name" value="RIBOc"/>
    <property type="match status" value="2"/>
</dbReference>
<dbReference type="InParanoid" id="A0A7C8MZS3"/>
<evidence type="ECO:0000259" key="22">
    <source>
        <dbReference type="PROSITE" id="PS51194"/>
    </source>
</evidence>
<evidence type="ECO:0000256" key="3">
    <source>
        <dbReference type="ARBA" id="ARBA00020797"/>
    </source>
</evidence>
<proteinExistence type="inferred from homology"/>
<dbReference type="GO" id="GO:0050688">
    <property type="term" value="P:regulation of defense response to virus"/>
    <property type="evidence" value="ECO:0007669"/>
    <property type="project" value="UniProtKB-KW"/>
</dbReference>
<feature type="domain" description="RNase III" evidence="19">
    <location>
        <begin position="998"/>
        <end position="1108"/>
    </location>
</feature>
<dbReference type="Gene3D" id="3.30.160.380">
    <property type="entry name" value="Dicer dimerisation domain"/>
    <property type="match status" value="1"/>
</dbReference>
<dbReference type="Pfam" id="PF24995">
    <property type="entry name" value="DSRM_2"/>
    <property type="match status" value="1"/>
</dbReference>
<evidence type="ECO:0000256" key="10">
    <source>
        <dbReference type="ARBA" id="ARBA00022833"/>
    </source>
</evidence>
<keyword evidence="12" id="KW-0460">Magnesium</keyword>
<evidence type="ECO:0000256" key="5">
    <source>
        <dbReference type="ARBA" id="ARBA00022723"/>
    </source>
</evidence>
<feature type="domain" description="Dicer dsRNA-binding fold" evidence="23">
    <location>
        <begin position="583"/>
        <end position="674"/>
    </location>
</feature>
<gene>
    <name evidence="24" type="ORF">GQX73_g91</name>
</gene>
<comment type="cofactor">
    <cofactor evidence="1">
        <name>Mn(2+)</name>
        <dbReference type="ChEBI" id="CHEBI:29035"/>
    </cofactor>
</comment>
<dbReference type="SUPFAM" id="SSF69065">
    <property type="entry name" value="RNase III domain-like"/>
    <property type="match status" value="2"/>
</dbReference>
<evidence type="ECO:0000313" key="24">
    <source>
        <dbReference type="EMBL" id="KAF2973511.1"/>
    </source>
</evidence>
<dbReference type="CDD" id="cd18034">
    <property type="entry name" value="DEXHc_dicer"/>
    <property type="match status" value="1"/>
</dbReference>
<dbReference type="Pfam" id="PF04851">
    <property type="entry name" value="ResIII"/>
    <property type="match status" value="1"/>
</dbReference>
<keyword evidence="8" id="KW-0378">Hydrolase</keyword>
<keyword evidence="5" id="KW-0479">Metal-binding</keyword>
<organism evidence="24 25">
    <name type="scientific">Xylaria multiplex</name>
    <dbReference type="NCBI Taxonomy" id="323545"/>
    <lineage>
        <taxon>Eukaryota</taxon>
        <taxon>Fungi</taxon>
        <taxon>Dikarya</taxon>
        <taxon>Ascomycota</taxon>
        <taxon>Pezizomycotina</taxon>
        <taxon>Sordariomycetes</taxon>
        <taxon>Xylariomycetidae</taxon>
        <taxon>Xylariales</taxon>
        <taxon>Xylariaceae</taxon>
        <taxon>Xylaria</taxon>
    </lineage>
</organism>
<dbReference type="GO" id="GO:0005524">
    <property type="term" value="F:ATP binding"/>
    <property type="evidence" value="ECO:0007669"/>
    <property type="project" value="UniProtKB-KW"/>
</dbReference>
<dbReference type="PROSITE" id="PS00517">
    <property type="entry name" value="RNASE_3_1"/>
    <property type="match status" value="2"/>
</dbReference>
<feature type="region of interest" description="Disordered" evidence="18">
    <location>
        <begin position="1"/>
        <end position="25"/>
    </location>
</feature>
<dbReference type="InterPro" id="IPR027417">
    <property type="entry name" value="P-loop_NTPase"/>
</dbReference>
<evidence type="ECO:0000256" key="18">
    <source>
        <dbReference type="SAM" id="MobiDB-lite"/>
    </source>
</evidence>
<evidence type="ECO:0000256" key="14">
    <source>
        <dbReference type="ARBA" id="ARBA00023118"/>
    </source>
</evidence>
<evidence type="ECO:0000256" key="8">
    <source>
        <dbReference type="ARBA" id="ARBA00022801"/>
    </source>
</evidence>
<evidence type="ECO:0000256" key="6">
    <source>
        <dbReference type="ARBA" id="ARBA00022737"/>
    </source>
</evidence>
<evidence type="ECO:0000259" key="23">
    <source>
        <dbReference type="PROSITE" id="PS51327"/>
    </source>
</evidence>
<dbReference type="Pfam" id="PF03368">
    <property type="entry name" value="Dicer_dimer"/>
    <property type="match status" value="1"/>
</dbReference>
<dbReference type="SUPFAM" id="SSF52540">
    <property type="entry name" value="P-loop containing nucleoside triphosphate hydrolases"/>
    <property type="match status" value="1"/>
</dbReference>
<dbReference type="GO" id="GO:0003677">
    <property type="term" value="F:DNA binding"/>
    <property type="evidence" value="ECO:0007669"/>
    <property type="project" value="InterPro"/>
</dbReference>
<evidence type="ECO:0000256" key="1">
    <source>
        <dbReference type="ARBA" id="ARBA00001936"/>
    </source>
</evidence>
<evidence type="ECO:0000256" key="4">
    <source>
        <dbReference type="ARBA" id="ARBA00022721"/>
    </source>
</evidence>
<keyword evidence="9" id="KW-0347">Helicase</keyword>
<evidence type="ECO:0000313" key="25">
    <source>
        <dbReference type="Proteomes" id="UP000481858"/>
    </source>
</evidence>
<comment type="similarity">
    <text evidence="16 17">Belongs to the helicase family. Dicer subfamily.</text>
</comment>
<keyword evidence="14" id="KW-0051">Antiviral defense</keyword>
<evidence type="ECO:0000256" key="7">
    <source>
        <dbReference type="ARBA" id="ARBA00022741"/>
    </source>
</evidence>
<dbReference type="PROSITE" id="PS51194">
    <property type="entry name" value="HELICASE_CTER"/>
    <property type="match status" value="1"/>
</dbReference>
<dbReference type="Gene3D" id="1.10.1520.10">
    <property type="entry name" value="Ribonuclease III domain"/>
    <property type="match status" value="2"/>
</dbReference>
<evidence type="ECO:0000259" key="21">
    <source>
        <dbReference type="PROSITE" id="PS51192"/>
    </source>
</evidence>
<dbReference type="PROSITE" id="PS50821">
    <property type="entry name" value="PAZ"/>
    <property type="match status" value="1"/>
</dbReference>
<dbReference type="Proteomes" id="UP000481858">
    <property type="component" value="Unassembled WGS sequence"/>
</dbReference>
<dbReference type="InterPro" id="IPR036389">
    <property type="entry name" value="RNase_III_sf"/>
</dbReference>
<feature type="region of interest" description="Disordered" evidence="18">
    <location>
        <begin position="839"/>
        <end position="866"/>
    </location>
</feature>
<dbReference type="GO" id="GO:0005634">
    <property type="term" value="C:nucleus"/>
    <property type="evidence" value="ECO:0007669"/>
    <property type="project" value="TreeGrafter"/>
</dbReference>
<dbReference type="GO" id="GO:0030422">
    <property type="term" value="P:siRNA processing"/>
    <property type="evidence" value="ECO:0007669"/>
    <property type="project" value="TreeGrafter"/>
</dbReference>
<dbReference type="Gene3D" id="3.40.50.300">
    <property type="entry name" value="P-loop containing nucleotide triphosphate hydrolases"/>
    <property type="match status" value="2"/>
</dbReference>
<comment type="caution">
    <text evidence="24">The sequence shown here is derived from an EMBL/GenBank/DDBJ whole genome shotgun (WGS) entry which is preliminary data.</text>
</comment>
<feature type="domain" description="PAZ" evidence="20">
    <location>
        <begin position="792"/>
        <end position="929"/>
    </location>
</feature>
<accession>A0A7C8MZS3</accession>
<dbReference type="GO" id="GO:0005737">
    <property type="term" value="C:cytoplasm"/>
    <property type="evidence" value="ECO:0007669"/>
    <property type="project" value="TreeGrafter"/>
</dbReference>
<evidence type="ECO:0000256" key="9">
    <source>
        <dbReference type="ARBA" id="ARBA00022806"/>
    </source>
</evidence>
<evidence type="ECO:0000256" key="17">
    <source>
        <dbReference type="PROSITE-ProRule" id="PRU00657"/>
    </source>
</evidence>
<dbReference type="InterPro" id="IPR056755">
    <property type="entry name" value="DSRM_2"/>
</dbReference>
<comment type="cofactor">
    <cofactor evidence="2">
        <name>Mg(2+)</name>
        <dbReference type="ChEBI" id="CHEBI:18420"/>
    </cofactor>
</comment>
<keyword evidence="25" id="KW-1185">Reference proteome</keyword>
<evidence type="ECO:0000256" key="16">
    <source>
        <dbReference type="ARBA" id="ARBA00035116"/>
    </source>
</evidence>
<dbReference type="InterPro" id="IPR000999">
    <property type="entry name" value="RNase_III_dom"/>
</dbReference>
<evidence type="ECO:0000256" key="11">
    <source>
        <dbReference type="ARBA" id="ARBA00022840"/>
    </source>
</evidence>
<name>A0A7C8MZS3_9PEZI</name>
<dbReference type="EMBL" id="WUBL01000001">
    <property type="protein sequence ID" value="KAF2973511.1"/>
    <property type="molecule type" value="Genomic_DNA"/>
</dbReference>
<dbReference type="InterPro" id="IPR001650">
    <property type="entry name" value="Helicase_C-like"/>
</dbReference>
<evidence type="ECO:0000256" key="12">
    <source>
        <dbReference type="ARBA" id="ARBA00022842"/>
    </source>
</evidence>
<dbReference type="InterPro" id="IPR014001">
    <property type="entry name" value="Helicase_ATP-bd"/>
</dbReference>
<dbReference type="PANTHER" id="PTHR14950:SF62">
    <property type="entry name" value="DICER-LIKE PROTEIN 1"/>
    <property type="match status" value="1"/>
</dbReference>
<keyword evidence="11" id="KW-0067">ATP-binding</keyword>
<dbReference type="GO" id="GO:0051607">
    <property type="term" value="P:defense response to virus"/>
    <property type="evidence" value="ECO:0007669"/>
    <property type="project" value="UniProtKB-KW"/>
</dbReference>